<comment type="caution">
    <text evidence="2">The sequence shown here is derived from an EMBL/GenBank/DDBJ whole genome shotgun (WGS) entry which is preliminary data.</text>
</comment>
<keyword evidence="2" id="KW-0808">Transferase</keyword>
<dbReference type="Proteomes" id="UP000029641">
    <property type="component" value="Unassembled WGS sequence"/>
</dbReference>
<accession>A0A090VUH2</accession>
<organism evidence="2 3">
    <name type="scientific">Jejuia pallidilutea</name>
    <dbReference type="NCBI Taxonomy" id="504487"/>
    <lineage>
        <taxon>Bacteria</taxon>
        <taxon>Pseudomonadati</taxon>
        <taxon>Bacteroidota</taxon>
        <taxon>Flavobacteriia</taxon>
        <taxon>Flavobacteriales</taxon>
        <taxon>Flavobacteriaceae</taxon>
        <taxon>Jejuia</taxon>
    </lineage>
</organism>
<evidence type="ECO:0000259" key="1">
    <source>
        <dbReference type="Pfam" id="PF00535"/>
    </source>
</evidence>
<dbReference type="PANTHER" id="PTHR22916">
    <property type="entry name" value="GLYCOSYLTRANSFERASE"/>
    <property type="match status" value="1"/>
</dbReference>
<evidence type="ECO:0000313" key="3">
    <source>
        <dbReference type="Proteomes" id="UP000029641"/>
    </source>
</evidence>
<protein>
    <submittedName>
        <fullName evidence="2">Glycosyltransferase</fullName>
    </submittedName>
</protein>
<feature type="domain" description="Glycosyltransferase 2-like" evidence="1">
    <location>
        <begin position="2"/>
        <end position="98"/>
    </location>
</feature>
<sequence length="107" mass="12180">MLHQDFQDWEAIIVNDGSPDNVETIALTWLEKDERFKYYKKQNGGLGSARNYGISKAKGEFILPLDSDNQVKEDYALKAISVFTEKRNVGVVYGMPNIMESEQVFGK</sequence>
<dbReference type="Pfam" id="PF00535">
    <property type="entry name" value="Glycos_transf_2"/>
    <property type="match status" value="1"/>
</dbReference>
<gene>
    <name evidence="2" type="ORF">JCM19301_920</name>
</gene>
<dbReference type="InterPro" id="IPR029044">
    <property type="entry name" value="Nucleotide-diphossugar_trans"/>
</dbReference>
<dbReference type="EMBL" id="BBNR01000011">
    <property type="protein sequence ID" value="GAL67633.1"/>
    <property type="molecule type" value="Genomic_DNA"/>
</dbReference>
<proteinExistence type="predicted"/>
<dbReference type="GO" id="GO:0016758">
    <property type="term" value="F:hexosyltransferase activity"/>
    <property type="evidence" value="ECO:0007669"/>
    <property type="project" value="UniProtKB-ARBA"/>
</dbReference>
<reference evidence="2 3" key="1">
    <citation type="journal article" date="2014" name="Genome Announc.">
        <title>Draft Genome Sequence of Marine Flavobacterium Jejuia pallidilutea Strain 11shimoA1 and Pigmentation Mutants.</title>
        <authorList>
            <person name="Takatani N."/>
            <person name="Nakanishi M."/>
            <person name="Meirelles P."/>
            <person name="Mino S."/>
            <person name="Suda W."/>
            <person name="Oshima K."/>
            <person name="Hattori M."/>
            <person name="Ohkuma M."/>
            <person name="Hosokawa M."/>
            <person name="Miyashita K."/>
            <person name="Thompson F.L."/>
            <person name="Niwa A."/>
            <person name="Sawabe T."/>
            <person name="Sawabe T."/>
        </authorList>
    </citation>
    <scope>NUCLEOTIDE SEQUENCE [LARGE SCALE GENOMIC DNA]</scope>
    <source>
        <strain evidence="2 3">JCM 19301</strain>
    </source>
</reference>
<dbReference type="Gene3D" id="3.90.550.10">
    <property type="entry name" value="Spore Coat Polysaccharide Biosynthesis Protein SpsA, Chain A"/>
    <property type="match status" value="1"/>
</dbReference>
<evidence type="ECO:0000313" key="2">
    <source>
        <dbReference type="EMBL" id="GAL67633.1"/>
    </source>
</evidence>
<name>A0A090VUH2_9FLAO</name>
<dbReference type="SUPFAM" id="SSF53448">
    <property type="entry name" value="Nucleotide-diphospho-sugar transferases"/>
    <property type="match status" value="1"/>
</dbReference>
<dbReference type="InterPro" id="IPR001173">
    <property type="entry name" value="Glyco_trans_2-like"/>
</dbReference>
<dbReference type="AlphaFoldDB" id="A0A090VUH2"/>
<dbReference type="CDD" id="cd00761">
    <property type="entry name" value="Glyco_tranf_GTA_type"/>
    <property type="match status" value="1"/>
</dbReference>